<gene>
    <name evidence="6" type="ORF">NE237_012368</name>
</gene>
<dbReference type="PANTHER" id="PTHR31499">
    <property type="entry name" value="MYB FAMILY TRANSCRIPTION FACTOR PHL11"/>
    <property type="match status" value="1"/>
</dbReference>
<evidence type="ECO:0000256" key="2">
    <source>
        <dbReference type="ARBA" id="ARBA00023163"/>
    </source>
</evidence>
<dbReference type="Proteomes" id="UP001141806">
    <property type="component" value="Unassembled WGS sequence"/>
</dbReference>
<evidence type="ECO:0000256" key="3">
    <source>
        <dbReference type="ARBA" id="ARBA00023242"/>
    </source>
</evidence>
<evidence type="ECO:0000256" key="4">
    <source>
        <dbReference type="SAM" id="MobiDB-lite"/>
    </source>
</evidence>
<dbReference type="NCBIfam" id="TIGR01557">
    <property type="entry name" value="myb_SHAQKYF"/>
    <property type="match status" value="1"/>
</dbReference>
<reference evidence="6" key="1">
    <citation type="journal article" date="2023" name="Plant J.">
        <title>The genome of the king protea, Protea cynaroides.</title>
        <authorList>
            <person name="Chang J."/>
            <person name="Duong T.A."/>
            <person name="Schoeman C."/>
            <person name="Ma X."/>
            <person name="Roodt D."/>
            <person name="Barker N."/>
            <person name="Li Z."/>
            <person name="Van de Peer Y."/>
            <person name="Mizrachi E."/>
        </authorList>
    </citation>
    <scope>NUCLEOTIDE SEQUENCE</scope>
    <source>
        <tissue evidence="6">Young leaves</tissue>
    </source>
</reference>
<dbReference type="GO" id="GO:0003677">
    <property type="term" value="F:DNA binding"/>
    <property type="evidence" value="ECO:0007669"/>
    <property type="project" value="InterPro"/>
</dbReference>
<keyword evidence="7" id="KW-1185">Reference proteome</keyword>
<organism evidence="6 7">
    <name type="scientific">Protea cynaroides</name>
    <dbReference type="NCBI Taxonomy" id="273540"/>
    <lineage>
        <taxon>Eukaryota</taxon>
        <taxon>Viridiplantae</taxon>
        <taxon>Streptophyta</taxon>
        <taxon>Embryophyta</taxon>
        <taxon>Tracheophyta</taxon>
        <taxon>Spermatophyta</taxon>
        <taxon>Magnoliopsida</taxon>
        <taxon>Proteales</taxon>
        <taxon>Proteaceae</taxon>
        <taxon>Protea</taxon>
    </lineage>
</organism>
<evidence type="ECO:0000313" key="7">
    <source>
        <dbReference type="Proteomes" id="UP001141806"/>
    </source>
</evidence>
<dbReference type="Pfam" id="PF14379">
    <property type="entry name" value="Myb_CC_LHEQLE"/>
    <property type="match status" value="1"/>
</dbReference>
<keyword evidence="3" id="KW-0539">Nucleus</keyword>
<dbReference type="InterPro" id="IPR025756">
    <property type="entry name" value="Myb_CC_LHEQLE"/>
</dbReference>
<evidence type="ECO:0000256" key="1">
    <source>
        <dbReference type="ARBA" id="ARBA00023015"/>
    </source>
</evidence>
<dbReference type="Gene3D" id="1.10.10.60">
    <property type="entry name" value="Homeodomain-like"/>
    <property type="match status" value="1"/>
</dbReference>
<keyword evidence="2" id="KW-0804">Transcription</keyword>
<feature type="region of interest" description="Disordered" evidence="4">
    <location>
        <begin position="138"/>
        <end position="163"/>
    </location>
</feature>
<keyword evidence="1" id="KW-0805">Transcription regulation</keyword>
<evidence type="ECO:0000259" key="5">
    <source>
        <dbReference type="Pfam" id="PF14379"/>
    </source>
</evidence>
<proteinExistence type="predicted"/>
<dbReference type="GO" id="GO:0003700">
    <property type="term" value="F:DNA-binding transcription factor activity"/>
    <property type="evidence" value="ECO:0007669"/>
    <property type="project" value="InterPro"/>
</dbReference>
<evidence type="ECO:0000313" key="6">
    <source>
        <dbReference type="EMBL" id="KAJ4955585.1"/>
    </source>
</evidence>
<dbReference type="InterPro" id="IPR006447">
    <property type="entry name" value="Myb_dom_plants"/>
</dbReference>
<protein>
    <recommendedName>
        <fullName evidence="5">MYB-CC type transcription factor LHEQLE-containing domain-containing protein</fullName>
    </recommendedName>
</protein>
<dbReference type="PANTHER" id="PTHR31499:SF2">
    <property type="entry name" value="MYB-RELATED PROTEIN 2"/>
    <property type="match status" value="1"/>
</dbReference>
<dbReference type="AlphaFoldDB" id="A0A9Q0H008"/>
<accession>A0A9Q0H008</accession>
<comment type="caution">
    <text evidence="6">The sequence shown here is derived from an EMBL/GenBank/DDBJ whole genome shotgun (WGS) entry which is preliminary data.</text>
</comment>
<dbReference type="EMBL" id="JAMYWD010000011">
    <property type="protein sequence ID" value="KAJ4955585.1"/>
    <property type="molecule type" value="Genomic_DNA"/>
</dbReference>
<dbReference type="OrthoDB" id="551907at2759"/>
<name>A0A9Q0H008_9MAGN</name>
<dbReference type="InterPro" id="IPR046955">
    <property type="entry name" value="PHR1-like"/>
</dbReference>
<feature type="domain" description="MYB-CC type transcription factor LHEQLE-containing" evidence="5">
    <location>
        <begin position="205"/>
        <end position="253"/>
    </location>
</feature>
<sequence>MRTASDLNFRDNRSTLLCSFGAATSSISGEELCRTCISIRTVMLGHNHALTLAAQETLVKLFMFVMELSVWKFLCKAALLGFVCPLATTSLWHLFLQGGNGPGDTGLVLPTTDAKPRLNWTPELHECFIEAVNQLGGADSEARPNSNEAHVNSRAYHVPPKNPSSGALPKLAKCCMAAAARERVSGATGVLMSNTNLSSQTIKSLQISEAIQTQIEVQKRLHEQLEVQRHLQLRIEAQQGKYLQSVLEKAQETLV</sequence>